<keyword evidence="2" id="KW-1133">Transmembrane helix</keyword>
<feature type="region of interest" description="Disordered" evidence="1">
    <location>
        <begin position="418"/>
        <end position="652"/>
    </location>
</feature>
<dbReference type="AlphaFoldDB" id="A0A8B6C2G9"/>
<keyword evidence="2" id="KW-0472">Membrane</keyword>
<evidence type="ECO:0000256" key="2">
    <source>
        <dbReference type="SAM" id="Phobius"/>
    </source>
</evidence>
<feature type="region of interest" description="Disordered" evidence="1">
    <location>
        <begin position="390"/>
        <end position="409"/>
    </location>
</feature>
<feature type="compositionally biased region" description="Polar residues" evidence="1">
    <location>
        <begin position="76"/>
        <end position="86"/>
    </location>
</feature>
<protein>
    <submittedName>
        <fullName evidence="3">Uncharacterized protein</fullName>
    </submittedName>
</protein>
<evidence type="ECO:0000313" key="3">
    <source>
        <dbReference type="EMBL" id="VDH98957.1"/>
    </source>
</evidence>
<evidence type="ECO:0000313" key="4">
    <source>
        <dbReference type="Proteomes" id="UP000596742"/>
    </source>
</evidence>
<sequence>MEIKTEENKGVENKAMMCTDSPQSDDKPCLKTENENGLSQPKIGSMEISNKENSGVENKPMMCTDSPQSDDKPSFKTENVNGSSQPLDKDKEISYEDIYKNINKKSVICNDTDIPRNSEKECSRSNTYSEAEKSDFECISRHKFSLTDSPITGIESQDLSTHQCLPSDIECLIYGLAYNKTSSVQQLQEFTPSKAVFNKSTAAFLASDKGIQNYSNIGCMRDRNSWDKKKGCYDNQAMWKNKLSQMNPKISNEIGLSYRHTNHCIKATVGTGVNLVGVDNLTIMSITGHRIMKLLESYVAGQSDAQRCAISLILQGVATPSIANCNESKGFSCQLVNGSTSLSKNSLSDMNIFPNATISSWIKRVLRHEIWDASVTSLFNHLTEETEFQFEHESSHSGDKLSSITFPQGVPKPVLEQEPVLESEPEQALEPEPVVEQERDLEPEPVVKQEQALEPEPVVEQEQGLQLEPVEEPEQALEPEPVVEQEQALELEPVVEQEQALEPEPMVELEQALQPEPVVEQEQALEPEPVVELEQALEPDLEPVEEPEKALESEPVVEPEQSSEPEPVVKPEQSLEPEPVVEPEQALEPEPVVEPEQALESDPVVEPEQVLESETMVEPEQAIESEPVVEPEQAIEPEQALEPEPVVEPESPLKKAKFKEMPSGKHIDMLAQARVEETTKQQTHWGLRFLRGFFKRAWLSWILRVLVFLCVLANHVYSDSANCTMQMCDTGPNNLRLDRGLSELFQATVNMKPFSPKLEVTPLDRNSSKRFIVRIQSGREYPYYDPHSKLMVYNQTVTFDITLSNPKLYHLCNECGVLAEEKLTVKKIFCWASFKNKGKTICFHTDNLPPFQTW</sequence>
<feature type="compositionally biased region" description="Basic and acidic residues" evidence="1">
    <location>
        <begin position="1"/>
        <end position="12"/>
    </location>
</feature>
<keyword evidence="2" id="KW-0812">Transmembrane</keyword>
<feature type="compositionally biased region" description="Basic and acidic residues" evidence="1">
    <location>
        <begin position="390"/>
        <end position="399"/>
    </location>
</feature>
<dbReference type="Proteomes" id="UP000596742">
    <property type="component" value="Unassembled WGS sequence"/>
</dbReference>
<feature type="compositionally biased region" description="Polar residues" evidence="1">
    <location>
        <begin position="47"/>
        <end position="56"/>
    </location>
</feature>
<comment type="caution">
    <text evidence="3">The sequence shown here is derived from an EMBL/GenBank/DDBJ whole genome shotgun (WGS) entry which is preliminary data.</text>
</comment>
<proteinExistence type="predicted"/>
<evidence type="ECO:0000256" key="1">
    <source>
        <dbReference type="SAM" id="MobiDB-lite"/>
    </source>
</evidence>
<feature type="compositionally biased region" description="Basic and acidic residues" evidence="1">
    <location>
        <begin position="436"/>
        <end position="447"/>
    </location>
</feature>
<accession>A0A8B6C2G9</accession>
<feature type="compositionally biased region" description="Acidic residues" evidence="1">
    <location>
        <begin position="469"/>
        <end position="507"/>
    </location>
</feature>
<name>A0A8B6C2G9_MYTGA</name>
<dbReference type="OrthoDB" id="6211252at2759"/>
<reference evidence="3" key="1">
    <citation type="submission" date="2018-11" db="EMBL/GenBank/DDBJ databases">
        <authorList>
            <person name="Alioto T."/>
            <person name="Alioto T."/>
        </authorList>
    </citation>
    <scope>NUCLEOTIDE SEQUENCE</scope>
</reference>
<feature type="compositionally biased region" description="Basic and acidic residues" evidence="1">
    <location>
        <begin position="24"/>
        <end position="34"/>
    </location>
</feature>
<feature type="compositionally biased region" description="Acidic residues" evidence="1">
    <location>
        <begin position="523"/>
        <end position="545"/>
    </location>
</feature>
<gene>
    <name evidence="3" type="ORF">MGAL_10B050942</name>
</gene>
<feature type="compositionally biased region" description="Acidic residues" evidence="1">
    <location>
        <begin position="579"/>
        <end position="647"/>
    </location>
</feature>
<keyword evidence="4" id="KW-1185">Reference proteome</keyword>
<feature type="region of interest" description="Disordered" evidence="1">
    <location>
        <begin position="1"/>
        <end position="92"/>
    </location>
</feature>
<dbReference type="EMBL" id="UYJE01001070">
    <property type="protein sequence ID" value="VDH98957.1"/>
    <property type="molecule type" value="Genomic_DNA"/>
</dbReference>
<feature type="transmembrane region" description="Helical" evidence="2">
    <location>
        <begin position="698"/>
        <end position="717"/>
    </location>
</feature>
<feature type="compositionally biased region" description="Low complexity" evidence="1">
    <location>
        <begin position="564"/>
        <end position="574"/>
    </location>
</feature>
<feature type="compositionally biased region" description="Acidic residues" evidence="1">
    <location>
        <begin position="419"/>
        <end position="435"/>
    </location>
</feature>
<organism evidence="3 4">
    <name type="scientific">Mytilus galloprovincialis</name>
    <name type="common">Mediterranean mussel</name>
    <dbReference type="NCBI Taxonomy" id="29158"/>
    <lineage>
        <taxon>Eukaryota</taxon>
        <taxon>Metazoa</taxon>
        <taxon>Spiralia</taxon>
        <taxon>Lophotrochozoa</taxon>
        <taxon>Mollusca</taxon>
        <taxon>Bivalvia</taxon>
        <taxon>Autobranchia</taxon>
        <taxon>Pteriomorphia</taxon>
        <taxon>Mytilida</taxon>
        <taxon>Mytiloidea</taxon>
        <taxon>Mytilidae</taxon>
        <taxon>Mytilinae</taxon>
        <taxon>Mytilus</taxon>
    </lineage>
</organism>